<evidence type="ECO:0000256" key="1">
    <source>
        <dbReference type="ARBA" id="ARBA00022801"/>
    </source>
</evidence>
<proteinExistence type="predicted"/>
<dbReference type="EMBL" id="LT670817">
    <property type="protein sequence ID" value="SHG51393.1"/>
    <property type="molecule type" value="Genomic_DNA"/>
</dbReference>
<dbReference type="AlphaFoldDB" id="A0A1M5KGU3"/>
<reference evidence="4 5" key="1">
    <citation type="submission" date="2016-11" db="EMBL/GenBank/DDBJ databases">
        <authorList>
            <person name="Jaros S."/>
            <person name="Januszkiewicz K."/>
            <person name="Wedrychowicz H."/>
        </authorList>
    </citation>
    <scope>NUCLEOTIDE SEQUENCE [LARGE SCALE GENOMIC DNA]</scope>
    <source>
        <strain evidence="4 5">GAS138</strain>
    </source>
</reference>
<dbReference type="OrthoDB" id="9770871at2"/>
<feature type="region of interest" description="Disordered" evidence="2">
    <location>
        <begin position="23"/>
        <end position="51"/>
    </location>
</feature>
<name>A0A1M5KGU3_9BRAD</name>
<dbReference type="GO" id="GO:0042578">
    <property type="term" value="F:phosphoric ester hydrolase activity"/>
    <property type="evidence" value="ECO:0007669"/>
    <property type="project" value="UniProtKB-ARBA"/>
</dbReference>
<dbReference type="RefSeq" id="WP_154072107.1">
    <property type="nucleotide sequence ID" value="NZ_LT670817.1"/>
</dbReference>
<evidence type="ECO:0000313" key="5">
    <source>
        <dbReference type="Proteomes" id="UP000189796"/>
    </source>
</evidence>
<evidence type="ECO:0000256" key="2">
    <source>
        <dbReference type="SAM" id="MobiDB-lite"/>
    </source>
</evidence>
<dbReference type="Proteomes" id="UP000189796">
    <property type="component" value="Chromosome I"/>
</dbReference>
<feature type="region of interest" description="Disordered" evidence="2">
    <location>
        <begin position="445"/>
        <end position="472"/>
    </location>
</feature>
<keyword evidence="3" id="KW-0732">Signal</keyword>
<protein>
    <submittedName>
        <fullName evidence="4">Phospholipase C</fullName>
    </submittedName>
</protein>
<feature type="signal peptide" evidence="3">
    <location>
        <begin position="1"/>
        <end position="26"/>
    </location>
</feature>
<keyword evidence="1" id="KW-0378">Hydrolase</keyword>
<dbReference type="PANTHER" id="PTHR31956:SF1">
    <property type="entry name" value="NON-SPECIFIC PHOSPHOLIPASE C1"/>
    <property type="match status" value="1"/>
</dbReference>
<gene>
    <name evidence="4" type="ORF">SAMN05443248_1805</name>
</gene>
<dbReference type="Gene3D" id="3.40.720.10">
    <property type="entry name" value="Alkaline Phosphatase, subunit A"/>
    <property type="match status" value="2"/>
</dbReference>
<feature type="chain" id="PRO_5012635390" evidence="3">
    <location>
        <begin position="27"/>
        <end position="565"/>
    </location>
</feature>
<dbReference type="CDD" id="cd16013">
    <property type="entry name" value="AcpA"/>
    <property type="match status" value="1"/>
</dbReference>
<dbReference type="InterPro" id="IPR007312">
    <property type="entry name" value="Phosphoesterase"/>
</dbReference>
<sequence>MRKNLLSTVALFAVAAAVAGSGPVAADDSHGNGPDFGQHGNDGHDGRPQNEARTATPIKHLVVIFNENRSFDHYFATYPKATNPSGEPVFKADRNTPNVNNLAANAYLLLSNNPNSTNPLNGTNAVNPFRLDRTQANTASQNHSYTPEQQAYDNGKADLFPKYTGRGTSGGAGAFGTPGQVMGYFDGNTVTGLWNYAQHFAMSDNAYTDSYGPSTPGAINVISGQTNGVKNIVGNSSSINDGQGGLTLIGDTDPGYDVCSSTTSAAILTGKNIGDLLNDANLTWGSFMGGFNLQATNTNGTTGCKRSTNSTVVGGNVTDYVPHHAWFQYYVSTANPTHARPKSVAAVGYTKQNGQVDPANHGYDLQDFYDAVKAGNYPAVSYIKMSAYQDGHAGNSDPLDEQAGNLELINFLQQQPDWKDTAVIITYDDSDGWYDHAYAAPTTASFDPTADQVNGPGQCGTGTQPNGLNGKPVNGRCGPGTRIPFIVISPFAKQNYVSHERISQASVVRFIEDNWLDGRRLGGGSVDATAGSIKDMFDFGHGYRNAELFLDPSTGTEMPDHGHGH</sequence>
<accession>A0A1M5KGU3</accession>
<evidence type="ECO:0000256" key="3">
    <source>
        <dbReference type="SAM" id="SignalP"/>
    </source>
</evidence>
<evidence type="ECO:0000313" key="4">
    <source>
        <dbReference type="EMBL" id="SHG51393.1"/>
    </source>
</evidence>
<dbReference type="PANTHER" id="PTHR31956">
    <property type="entry name" value="NON-SPECIFIC PHOSPHOLIPASE C4-RELATED"/>
    <property type="match status" value="1"/>
</dbReference>
<feature type="compositionally biased region" description="Basic and acidic residues" evidence="2">
    <location>
        <begin position="41"/>
        <end position="50"/>
    </location>
</feature>
<dbReference type="InterPro" id="IPR017850">
    <property type="entry name" value="Alkaline_phosphatase_core_sf"/>
</dbReference>
<organism evidence="4 5">
    <name type="scientific">Bradyrhizobium erythrophlei</name>
    <dbReference type="NCBI Taxonomy" id="1437360"/>
    <lineage>
        <taxon>Bacteria</taxon>
        <taxon>Pseudomonadati</taxon>
        <taxon>Pseudomonadota</taxon>
        <taxon>Alphaproteobacteria</taxon>
        <taxon>Hyphomicrobiales</taxon>
        <taxon>Nitrobacteraceae</taxon>
        <taxon>Bradyrhizobium</taxon>
    </lineage>
</organism>
<dbReference type="Pfam" id="PF04185">
    <property type="entry name" value="Phosphoesterase"/>
    <property type="match status" value="1"/>
</dbReference>